<accession>A0ABT9IPL4</accession>
<dbReference type="InterPro" id="IPR009057">
    <property type="entry name" value="Homeodomain-like_sf"/>
</dbReference>
<feature type="region of interest" description="Disordered" evidence="1">
    <location>
        <begin position="1"/>
        <end position="28"/>
    </location>
</feature>
<dbReference type="SUPFAM" id="SSF48498">
    <property type="entry name" value="Tetracyclin repressor-like, C-terminal domain"/>
    <property type="match status" value="1"/>
</dbReference>
<evidence type="ECO:0000313" key="4">
    <source>
        <dbReference type="Proteomes" id="UP001232725"/>
    </source>
</evidence>
<reference evidence="3 4" key="1">
    <citation type="submission" date="2023-08" db="EMBL/GenBank/DDBJ databases">
        <title>Arthrobacter horti sp. nov., isolated from forest soil.</title>
        <authorList>
            <person name="Park M."/>
        </authorList>
    </citation>
    <scope>NUCLEOTIDE SEQUENCE [LARGE SCALE GENOMIC DNA]</scope>
    <source>
        <strain evidence="3 4">YJM1</strain>
    </source>
</reference>
<evidence type="ECO:0000259" key="2">
    <source>
        <dbReference type="Pfam" id="PF13977"/>
    </source>
</evidence>
<dbReference type="SUPFAM" id="SSF46689">
    <property type="entry name" value="Homeodomain-like"/>
    <property type="match status" value="1"/>
</dbReference>
<evidence type="ECO:0000313" key="3">
    <source>
        <dbReference type="EMBL" id="MDP5227517.1"/>
    </source>
</evidence>
<dbReference type="RefSeq" id="WP_305996571.1">
    <property type="nucleotide sequence ID" value="NZ_JAVALS010000006.1"/>
</dbReference>
<dbReference type="Gene3D" id="1.10.357.10">
    <property type="entry name" value="Tetracycline Repressor, domain 2"/>
    <property type="match status" value="1"/>
</dbReference>
<dbReference type="Proteomes" id="UP001232725">
    <property type="component" value="Unassembled WGS sequence"/>
</dbReference>
<dbReference type="EMBL" id="JAVALS010000006">
    <property type="protein sequence ID" value="MDP5227517.1"/>
    <property type="molecule type" value="Genomic_DNA"/>
</dbReference>
<keyword evidence="4" id="KW-1185">Reference proteome</keyword>
<dbReference type="InterPro" id="IPR039538">
    <property type="entry name" value="BetI_C"/>
</dbReference>
<organism evidence="3 4">
    <name type="scientific">Arthrobacter horti</name>
    <dbReference type="NCBI Taxonomy" id="3068273"/>
    <lineage>
        <taxon>Bacteria</taxon>
        <taxon>Bacillati</taxon>
        <taxon>Actinomycetota</taxon>
        <taxon>Actinomycetes</taxon>
        <taxon>Micrococcales</taxon>
        <taxon>Micrococcaceae</taxon>
        <taxon>Arthrobacter</taxon>
    </lineage>
</organism>
<evidence type="ECO:0000256" key="1">
    <source>
        <dbReference type="SAM" id="MobiDB-lite"/>
    </source>
</evidence>
<name>A0ABT9IPL4_9MICC</name>
<proteinExistence type="predicted"/>
<feature type="compositionally biased region" description="Polar residues" evidence="1">
    <location>
        <begin position="1"/>
        <end position="10"/>
    </location>
</feature>
<dbReference type="Pfam" id="PF13977">
    <property type="entry name" value="TetR_C_6"/>
    <property type="match status" value="1"/>
</dbReference>
<protein>
    <submittedName>
        <fullName evidence="3">TetR family transcriptional regulator C-terminal domain-containing protein</fullName>
    </submittedName>
</protein>
<gene>
    <name evidence="3" type="ORF">Q9R02_10165</name>
</gene>
<dbReference type="InterPro" id="IPR036271">
    <property type="entry name" value="Tet_transcr_reg_TetR-rel_C_sf"/>
</dbReference>
<comment type="caution">
    <text evidence="3">The sequence shown here is derived from an EMBL/GenBank/DDBJ whole genome shotgun (WGS) entry which is preliminary data.</text>
</comment>
<feature type="domain" description="BetI-type transcriptional repressor C-terminal" evidence="2">
    <location>
        <begin position="102"/>
        <end position="198"/>
    </location>
</feature>
<sequence>MSTKNPQETAARTGAVRKRTGRKSPAERHQEIRDVAVGLALDEGLAAITLRRIGARMGVASSLVAHYEPRIDEFVAATFARIAGLDRAEVESARDGASGAGARLRALLGSSLDTERLAVTAVWVEAWGLGRRNEALAVSVREEMDAWQELLRAGIQDGVDSGLYAVADPAAAAWQVLGMIDGLNAQALVRWEGVPDRREHFLEAVQHLLGARG</sequence>